<organism evidence="1">
    <name type="scientific">Arundo donax</name>
    <name type="common">Giant reed</name>
    <name type="synonym">Donax arundinaceus</name>
    <dbReference type="NCBI Taxonomy" id="35708"/>
    <lineage>
        <taxon>Eukaryota</taxon>
        <taxon>Viridiplantae</taxon>
        <taxon>Streptophyta</taxon>
        <taxon>Embryophyta</taxon>
        <taxon>Tracheophyta</taxon>
        <taxon>Spermatophyta</taxon>
        <taxon>Magnoliopsida</taxon>
        <taxon>Liliopsida</taxon>
        <taxon>Poales</taxon>
        <taxon>Poaceae</taxon>
        <taxon>PACMAD clade</taxon>
        <taxon>Arundinoideae</taxon>
        <taxon>Arundineae</taxon>
        <taxon>Arundo</taxon>
    </lineage>
</organism>
<accession>A0A0A9HH96</accession>
<dbReference type="EMBL" id="GBRH01161351">
    <property type="protein sequence ID" value="JAE36545.1"/>
    <property type="molecule type" value="Transcribed_RNA"/>
</dbReference>
<reference evidence="1" key="2">
    <citation type="journal article" date="2015" name="Data Brief">
        <title>Shoot transcriptome of the giant reed, Arundo donax.</title>
        <authorList>
            <person name="Barrero R.A."/>
            <person name="Guerrero F.D."/>
            <person name="Moolhuijzen P."/>
            <person name="Goolsby J.A."/>
            <person name="Tidwell J."/>
            <person name="Bellgard S.E."/>
            <person name="Bellgard M.I."/>
        </authorList>
    </citation>
    <scope>NUCLEOTIDE SEQUENCE</scope>
    <source>
        <tissue evidence="1">Shoot tissue taken approximately 20 cm above the soil surface</tissue>
    </source>
</reference>
<dbReference type="AlphaFoldDB" id="A0A0A9HH96"/>
<name>A0A0A9HH96_ARUDO</name>
<protein>
    <submittedName>
        <fullName evidence="1">Uncharacterized protein</fullName>
    </submittedName>
</protein>
<proteinExistence type="predicted"/>
<evidence type="ECO:0000313" key="1">
    <source>
        <dbReference type="EMBL" id="JAE36545.1"/>
    </source>
</evidence>
<sequence length="47" mass="5701">MFSINDHSFCCLILRTLLQRENTNMWKFERHGNLHVTHKNIVDALFR</sequence>
<reference evidence="1" key="1">
    <citation type="submission" date="2014-09" db="EMBL/GenBank/DDBJ databases">
        <authorList>
            <person name="Magalhaes I.L.F."/>
            <person name="Oliveira U."/>
            <person name="Santos F.R."/>
            <person name="Vidigal T.H.D.A."/>
            <person name="Brescovit A.D."/>
            <person name="Santos A.J."/>
        </authorList>
    </citation>
    <scope>NUCLEOTIDE SEQUENCE</scope>
    <source>
        <tissue evidence="1">Shoot tissue taken approximately 20 cm above the soil surface</tissue>
    </source>
</reference>